<evidence type="ECO:0000313" key="13">
    <source>
        <dbReference type="EMBL" id="ERK56460.1"/>
    </source>
</evidence>
<keyword evidence="5" id="KW-0762">Sugar transport</keyword>
<keyword evidence="14" id="KW-1185">Reference proteome</keyword>
<accession>U2Q159</accession>
<keyword evidence="3" id="KW-0813">Transport</keyword>
<dbReference type="GO" id="GO:0009401">
    <property type="term" value="P:phosphoenolpyruvate-dependent sugar phosphotransferase system"/>
    <property type="evidence" value="ECO:0007669"/>
    <property type="project" value="UniProtKB-KW"/>
</dbReference>
<dbReference type="GO" id="GO:0090563">
    <property type="term" value="F:protein-phosphocysteine-sugar phosphotransferase activity"/>
    <property type="evidence" value="ECO:0007669"/>
    <property type="project" value="TreeGrafter"/>
</dbReference>
<evidence type="ECO:0000259" key="12">
    <source>
        <dbReference type="PROSITE" id="PS51094"/>
    </source>
</evidence>
<dbReference type="EMBL" id="AWVP01000089">
    <property type="protein sequence ID" value="ERK56460.1"/>
    <property type="molecule type" value="Genomic_DNA"/>
</dbReference>
<sequence>MIKESFKMNLTHKDILLGQKISTKEEAIKKAGEVLVANGYVDTDYISAMLERENIVSTYMGNFIAIPHGTDDAKKSIKNTGISIIQIPDGVSFSNPDDTEDKMVFIIFGIAGKDGEHLDLLSKIAIFCSEQENVIKLVNATTEDEIITLLSEVE</sequence>
<evidence type="ECO:0000256" key="5">
    <source>
        <dbReference type="ARBA" id="ARBA00022597"/>
    </source>
</evidence>
<keyword evidence="6 13" id="KW-0808">Transferase</keyword>
<reference evidence="13 14" key="1">
    <citation type="submission" date="2013-08" db="EMBL/GenBank/DDBJ databases">
        <authorList>
            <person name="Weinstock G."/>
            <person name="Sodergren E."/>
            <person name="Wylie T."/>
            <person name="Fulton L."/>
            <person name="Fulton R."/>
            <person name="Fronick C."/>
            <person name="O'Laughlin M."/>
            <person name="Godfrey J."/>
            <person name="Miner T."/>
            <person name="Herter B."/>
            <person name="Appelbaum E."/>
            <person name="Cordes M."/>
            <person name="Lek S."/>
            <person name="Wollam A."/>
            <person name="Pepin K.H."/>
            <person name="Palsikar V.B."/>
            <person name="Mitreva M."/>
            <person name="Wilson R.K."/>
        </authorList>
    </citation>
    <scope>NUCLEOTIDE SEQUENCE [LARGE SCALE GENOMIC DNA]</scope>
    <source>
        <strain evidence="13 14">ATCC 700627</strain>
    </source>
</reference>
<dbReference type="GO" id="GO:0005886">
    <property type="term" value="C:plasma membrane"/>
    <property type="evidence" value="ECO:0007669"/>
    <property type="project" value="TreeGrafter"/>
</dbReference>
<keyword evidence="8" id="KW-0418">Kinase</keyword>
<protein>
    <recommendedName>
        <fullName evidence="2">Mannitol-specific phosphotransferase enzyme IIA component</fullName>
    </recommendedName>
    <alternativeName>
        <fullName evidence="10">EIIA</fullName>
    </alternativeName>
    <alternativeName>
        <fullName evidence="11">EIII</fullName>
    </alternativeName>
    <alternativeName>
        <fullName evidence="9">PTS system mannitol-specific EIIA component</fullName>
    </alternativeName>
</protein>
<evidence type="ECO:0000256" key="3">
    <source>
        <dbReference type="ARBA" id="ARBA00022448"/>
    </source>
</evidence>
<evidence type="ECO:0000256" key="8">
    <source>
        <dbReference type="ARBA" id="ARBA00022777"/>
    </source>
</evidence>
<dbReference type="PATRIC" id="fig|1321820.3.peg.1291"/>
<evidence type="ECO:0000256" key="7">
    <source>
        <dbReference type="ARBA" id="ARBA00022683"/>
    </source>
</evidence>
<dbReference type="Gene3D" id="3.40.930.10">
    <property type="entry name" value="Mannitol-specific EII, Chain A"/>
    <property type="match status" value="1"/>
</dbReference>
<dbReference type="AlphaFoldDB" id="U2Q159"/>
<dbReference type="CDD" id="cd00211">
    <property type="entry name" value="PTS_IIA_fru"/>
    <property type="match status" value="1"/>
</dbReference>
<dbReference type="Proteomes" id="UP000016637">
    <property type="component" value="Unassembled WGS sequence"/>
</dbReference>
<proteinExistence type="predicted"/>
<dbReference type="PROSITE" id="PS00372">
    <property type="entry name" value="PTS_EIIA_TYPE_2_HIS"/>
    <property type="match status" value="1"/>
</dbReference>
<dbReference type="Pfam" id="PF00359">
    <property type="entry name" value="PTS_EIIA_2"/>
    <property type="match status" value="1"/>
</dbReference>
<gene>
    <name evidence="13" type="ORF">HMPREF1983_01333</name>
</gene>
<evidence type="ECO:0000256" key="1">
    <source>
        <dbReference type="ARBA" id="ARBA00002434"/>
    </source>
</evidence>
<comment type="caution">
    <text evidence="13">The sequence shown here is derived from an EMBL/GenBank/DDBJ whole genome shotgun (WGS) entry which is preliminary data.</text>
</comment>
<keyword evidence="4" id="KW-0597">Phosphoprotein</keyword>
<dbReference type="HOGENOM" id="CLU_072531_3_0_9"/>
<dbReference type="InterPro" id="IPR016152">
    <property type="entry name" value="PTrfase/Anion_transptr"/>
</dbReference>
<evidence type="ECO:0000256" key="2">
    <source>
        <dbReference type="ARBA" id="ARBA00014783"/>
    </source>
</evidence>
<evidence type="ECO:0000256" key="4">
    <source>
        <dbReference type="ARBA" id="ARBA00022553"/>
    </source>
</evidence>
<evidence type="ECO:0000256" key="6">
    <source>
        <dbReference type="ARBA" id="ARBA00022679"/>
    </source>
</evidence>
<evidence type="ECO:0000256" key="9">
    <source>
        <dbReference type="ARBA" id="ARBA00029908"/>
    </source>
</evidence>
<dbReference type="GO" id="GO:0016301">
    <property type="term" value="F:kinase activity"/>
    <property type="evidence" value="ECO:0007669"/>
    <property type="project" value="UniProtKB-KW"/>
</dbReference>
<dbReference type="eggNOG" id="COG4668">
    <property type="taxonomic scope" value="Bacteria"/>
</dbReference>
<dbReference type="PANTHER" id="PTHR30181">
    <property type="entry name" value="MANNITOL PERMEASE IIC COMPONENT"/>
    <property type="match status" value="1"/>
</dbReference>
<comment type="function">
    <text evidence="1">The phosphoenolpyruvate-dependent sugar phosphotransferase system (sugar PTS), a major carbohydrate active transport system, catalyzes the phosphorylation of incoming sugar substrates concomitantly with their translocation across the cell membrane. The enzyme II CmtAB PTS system is involved in D-mannitol transport.</text>
</comment>
<organism evidence="13 14">
    <name type="scientific">Gemella bergeri ATCC 700627</name>
    <dbReference type="NCBI Taxonomy" id="1321820"/>
    <lineage>
        <taxon>Bacteria</taxon>
        <taxon>Bacillati</taxon>
        <taxon>Bacillota</taxon>
        <taxon>Bacilli</taxon>
        <taxon>Bacillales</taxon>
        <taxon>Gemellaceae</taxon>
        <taxon>Gemella</taxon>
    </lineage>
</organism>
<dbReference type="InterPro" id="IPR002178">
    <property type="entry name" value="PTS_EIIA_type-2_dom"/>
</dbReference>
<evidence type="ECO:0000256" key="10">
    <source>
        <dbReference type="ARBA" id="ARBA00030956"/>
    </source>
</evidence>
<evidence type="ECO:0000256" key="11">
    <source>
        <dbReference type="ARBA" id="ARBA00030962"/>
    </source>
</evidence>
<keyword evidence="7" id="KW-0598">Phosphotransferase system</keyword>
<name>U2Q159_9BACL</name>
<evidence type="ECO:0000313" key="14">
    <source>
        <dbReference type="Proteomes" id="UP000016637"/>
    </source>
</evidence>
<dbReference type="PROSITE" id="PS51094">
    <property type="entry name" value="PTS_EIIA_TYPE_2"/>
    <property type="match status" value="1"/>
</dbReference>
<dbReference type="PANTHER" id="PTHR30181:SF2">
    <property type="entry name" value="PTS SYSTEM MANNITOL-SPECIFIC EIICBA COMPONENT"/>
    <property type="match status" value="1"/>
</dbReference>
<feature type="domain" description="PTS EIIA type-2" evidence="12">
    <location>
        <begin position="8"/>
        <end position="153"/>
    </location>
</feature>
<dbReference type="SUPFAM" id="SSF55804">
    <property type="entry name" value="Phoshotransferase/anion transport protein"/>
    <property type="match status" value="1"/>
</dbReference>
<dbReference type="InterPro" id="IPR050893">
    <property type="entry name" value="Sugar_PTS"/>
</dbReference>